<accession>A0A8S1AG80</accession>
<comment type="caution">
    <text evidence="2">The sequence shown here is derived from an EMBL/GenBank/DDBJ whole genome shotgun (WGS) entry which is preliminary data.</text>
</comment>
<keyword evidence="1" id="KW-0175">Coiled coil</keyword>
<proteinExistence type="predicted"/>
<evidence type="ECO:0000313" key="3">
    <source>
        <dbReference type="Proteomes" id="UP000494256"/>
    </source>
</evidence>
<organism evidence="2 3">
    <name type="scientific">Arctia plantaginis</name>
    <name type="common">Wood tiger moth</name>
    <name type="synonym">Phalaena plantaginis</name>
    <dbReference type="NCBI Taxonomy" id="874455"/>
    <lineage>
        <taxon>Eukaryota</taxon>
        <taxon>Metazoa</taxon>
        <taxon>Ecdysozoa</taxon>
        <taxon>Arthropoda</taxon>
        <taxon>Hexapoda</taxon>
        <taxon>Insecta</taxon>
        <taxon>Pterygota</taxon>
        <taxon>Neoptera</taxon>
        <taxon>Endopterygota</taxon>
        <taxon>Lepidoptera</taxon>
        <taxon>Glossata</taxon>
        <taxon>Ditrysia</taxon>
        <taxon>Noctuoidea</taxon>
        <taxon>Erebidae</taxon>
        <taxon>Arctiinae</taxon>
        <taxon>Arctia</taxon>
    </lineage>
</organism>
<dbReference type="Proteomes" id="UP000494256">
    <property type="component" value="Unassembled WGS sequence"/>
</dbReference>
<feature type="coiled-coil region" evidence="1">
    <location>
        <begin position="1"/>
        <end position="28"/>
    </location>
</feature>
<evidence type="ECO:0000256" key="1">
    <source>
        <dbReference type="SAM" id="Coils"/>
    </source>
</evidence>
<gene>
    <name evidence="2" type="ORF">APLA_LOCUS10659</name>
</gene>
<dbReference type="EMBL" id="CADEBD010000315">
    <property type="protein sequence ID" value="CAB3244263.1"/>
    <property type="molecule type" value="Genomic_DNA"/>
</dbReference>
<dbReference type="OrthoDB" id="6514241at2759"/>
<reference evidence="2 3" key="1">
    <citation type="submission" date="2020-04" db="EMBL/GenBank/DDBJ databases">
        <authorList>
            <person name="Wallbank WR R."/>
            <person name="Pardo Diaz C."/>
            <person name="Kozak K."/>
            <person name="Martin S."/>
            <person name="Jiggins C."/>
            <person name="Moest M."/>
            <person name="Warren A I."/>
            <person name="Byers J.R.P. K."/>
            <person name="Montejo-Kovacevich G."/>
            <person name="Yen C E."/>
        </authorList>
    </citation>
    <scope>NUCLEOTIDE SEQUENCE [LARGE SCALE GENOMIC DNA]</scope>
</reference>
<protein>
    <submittedName>
        <fullName evidence="2">Uncharacterized protein</fullName>
    </submittedName>
</protein>
<evidence type="ECO:0000313" key="2">
    <source>
        <dbReference type="EMBL" id="CAB3244263.1"/>
    </source>
</evidence>
<sequence>MQKIKSKLQKAEAEIAHHELEYGDHHQQVQSNTSYPTTVNGHRNCDKNIRQYIQIKDTVVIYFNFIPFQINFK</sequence>
<name>A0A8S1AG80_ARCPL</name>
<dbReference type="AlphaFoldDB" id="A0A8S1AG80"/>